<proteinExistence type="predicted"/>
<evidence type="ECO:0000313" key="1">
    <source>
        <dbReference type="EMBL" id="GAA3753354.1"/>
    </source>
</evidence>
<evidence type="ECO:0000313" key="2">
    <source>
        <dbReference type="Proteomes" id="UP001500908"/>
    </source>
</evidence>
<sequence>MTEMVYPYDRELYNRLFLNCYQRQSMVALAERVPSVYQLFHRCLVSTDDILDQIIKRQRPKYDFESDFFAPEDLARIGLVAEDVPVDTYAEARSLVLDTVHREGYVVLVIDVFYLPHCPEYRNEHLVHTVTLRDYDAGEWSLVDDNPASVLCWYRYPEEVVAASFDNNQRRRVRYFTTKDFDAQQAHHETAMAFATLLDTHHDSYTLLSEIGDILTCPWIATETAISLLHDAFSIYQGARSCLLEYVRHALGAPDTHAGIGRIVERAGDVRNHLLLGKVTGMVDSGYMASACHELKGAEEEALSLLRRAAEKN</sequence>
<protein>
    <recommendedName>
        <fullName evidence="3">Butirosin biosynthesis protein H, N-terminal</fullName>
    </recommendedName>
</protein>
<comment type="caution">
    <text evidence="1">The sequence shown here is derived from an EMBL/GenBank/DDBJ whole genome shotgun (WGS) entry which is preliminary data.</text>
</comment>
<keyword evidence="2" id="KW-1185">Reference proteome</keyword>
<organism evidence="1 2">
    <name type="scientific">Salinactinospora qingdaonensis</name>
    <dbReference type="NCBI Taxonomy" id="702744"/>
    <lineage>
        <taxon>Bacteria</taxon>
        <taxon>Bacillati</taxon>
        <taxon>Actinomycetota</taxon>
        <taxon>Actinomycetes</taxon>
        <taxon>Streptosporangiales</taxon>
        <taxon>Nocardiopsidaceae</taxon>
        <taxon>Salinactinospora</taxon>
    </lineage>
</organism>
<evidence type="ECO:0008006" key="3">
    <source>
        <dbReference type="Google" id="ProtNLM"/>
    </source>
</evidence>
<dbReference type="RefSeq" id="WP_344973236.1">
    <property type="nucleotide sequence ID" value="NZ_BAABDD010000018.1"/>
</dbReference>
<name>A0ABP7G4N2_9ACTN</name>
<reference evidence="2" key="1">
    <citation type="journal article" date="2019" name="Int. J. Syst. Evol. Microbiol.">
        <title>The Global Catalogue of Microorganisms (GCM) 10K type strain sequencing project: providing services to taxonomists for standard genome sequencing and annotation.</title>
        <authorList>
            <consortium name="The Broad Institute Genomics Platform"/>
            <consortium name="The Broad Institute Genome Sequencing Center for Infectious Disease"/>
            <person name="Wu L."/>
            <person name="Ma J."/>
        </authorList>
    </citation>
    <scope>NUCLEOTIDE SEQUENCE [LARGE SCALE GENOMIC DNA]</scope>
    <source>
        <strain evidence="2">JCM 17137</strain>
    </source>
</reference>
<dbReference type="Proteomes" id="UP001500908">
    <property type="component" value="Unassembled WGS sequence"/>
</dbReference>
<accession>A0ABP7G4N2</accession>
<dbReference type="EMBL" id="BAABDD010000018">
    <property type="protein sequence ID" value="GAA3753354.1"/>
    <property type="molecule type" value="Genomic_DNA"/>
</dbReference>
<gene>
    <name evidence="1" type="ORF">GCM10022402_35170</name>
</gene>